<evidence type="ECO:0000256" key="1">
    <source>
        <dbReference type="SAM" id="MobiDB-lite"/>
    </source>
</evidence>
<dbReference type="EMBL" id="BTRK01000003">
    <property type="protein sequence ID" value="GMR40000.1"/>
    <property type="molecule type" value="Genomic_DNA"/>
</dbReference>
<keyword evidence="3" id="KW-1185">Reference proteome</keyword>
<feature type="region of interest" description="Disordered" evidence="1">
    <location>
        <begin position="70"/>
        <end position="90"/>
    </location>
</feature>
<feature type="compositionally biased region" description="Basic and acidic residues" evidence="1">
    <location>
        <begin position="71"/>
        <end position="90"/>
    </location>
</feature>
<protein>
    <submittedName>
        <fullName evidence="2">Uncharacterized protein</fullName>
    </submittedName>
</protein>
<dbReference type="Proteomes" id="UP001328107">
    <property type="component" value="Unassembled WGS sequence"/>
</dbReference>
<feature type="non-terminal residue" evidence="2">
    <location>
        <position position="1"/>
    </location>
</feature>
<evidence type="ECO:0000313" key="3">
    <source>
        <dbReference type="Proteomes" id="UP001328107"/>
    </source>
</evidence>
<reference evidence="3" key="1">
    <citation type="submission" date="2022-10" db="EMBL/GenBank/DDBJ databases">
        <title>Genome assembly of Pristionchus species.</title>
        <authorList>
            <person name="Yoshida K."/>
            <person name="Sommer R.J."/>
        </authorList>
    </citation>
    <scope>NUCLEOTIDE SEQUENCE [LARGE SCALE GENOMIC DNA]</scope>
    <source>
        <strain evidence="3">RS5460</strain>
    </source>
</reference>
<proteinExistence type="predicted"/>
<evidence type="ECO:0000313" key="2">
    <source>
        <dbReference type="EMBL" id="GMR40000.1"/>
    </source>
</evidence>
<gene>
    <name evidence="2" type="ORF">PMAYCL1PPCAC_10195</name>
</gene>
<sequence>EEFSQVVERQLQAEEARGTCGKRAQHHGSESLEQSLGSFLSHDFLEDVSDSSRVLALGCSLQARFENVGGDAHRPVGDTRESSSHESGAWREQRHCTFAGEFLLEVLVRGIIRGRGGNVCKSTHFVNHINSIHIYLFVQLLDDVHRPVIVNASGSVPR</sequence>
<dbReference type="AlphaFoldDB" id="A0AAN4ZLU4"/>
<accession>A0AAN4ZLU4</accession>
<organism evidence="2 3">
    <name type="scientific">Pristionchus mayeri</name>
    <dbReference type="NCBI Taxonomy" id="1317129"/>
    <lineage>
        <taxon>Eukaryota</taxon>
        <taxon>Metazoa</taxon>
        <taxon>Ecdysozoa</taxon>
        <taxon>Nematoda</taxon>
        <taxon>Chromadorea</taxon>
        <taxon>Rhabditida</taxon>
        <taxon>Rhabditina</taxon>
        <taxon>Diplogasteromorpha</taxon>
        <taxon>Diplogasteroidea</taxon>
        <taxon>Neodiplogasteridae</taxon>
        <taxon>Pristionchus</taxon>
    </lineage>
</organism>
<name>A0AAN4ZLU4_9BILA</name>
<comment type="caution">
    <text evidence="2">The sequence shown here is derived from an EMBL/GenBank/DDBJ whole genome shotgun (WGS) entry which is preliminary data.</text>
</comment>